<feature type="non-terminal residue" evidence="1">
    <location>
        <position position="1"/>
    </location>
</feature>
<dbReference type="Gene3D" id="3.40.50.1980">
    <property type="entry name" value="Nitrogenase molybdenum iron protein domain"/>
    <property type="match status" value="1"/>
</dbReference>
<organism evidence="1">
    <name type="scientific">Serratia marcescens</name>
    <dbReference type="NCBI Taxonomy" id="615"/>
    <lineage>
        <taxon>Bacteria</taxon>
        <taxon>Pseudomonadati</taxon>
        <taxon>Pseudomonadota</taxon>
        <taxon>Gammaproteobacteria</taxon>
        <taxon>Enterobacterales</taxon>
        <taxon>Yersiniaceae</taxon>
        <taxon>Serratia</taxon>
    </lineage>
</organism>
<gene>
    <name evidence="1" type="ORF">E0L31_25655</name>
</gene>
<reference evidence="1" key="1">
    <citation type="submission" date="2019-03" db="EMBL/GenBank/DDBJ databases">
        <title>Serratia marcescens strain N2 draft genome.</title>
        <authorList>
            <person name="Yassin A."/>
            <person name="El-Kenawy N."/>
            <person name="Youssef N.H."/>
        </authorList>
    </citation>
    <scope>NUCLEOTIDE SEQUENCE [LARGE SCALE GENOMIC DNA]</scope>
    <source>
        <strain evidence="1">N2</strain>
    </source>
</reference>
<name>A0A9X8YMQ1_SERMA</name>
<sequence length="43" mass="4538">PGLALTPAGKQRRVLIVDDMALLGFGLETPAALAKLRHAAEQK</sequence>
<dbReference type="EMBL" id="SPSG01003531">
    <property type="protein sequence ID" value="TFU57085.1"/>
    <property type="molecule type" value="Genomic_DNA"/>
</dbReference>
<protein>
    <submittedName>
        <fullName evidence="1">Hemin ABC transporter substrate-binding protein</fullName>
    </submittedName>
</protein>
<proteinExistence type="predicted"/>
<comment type="caution">
    <text evidence="1">The sequence shown here is derived from an EMBL/GenBank/DDBJ whole genome shotgun (WGS) entry which is preliminary data.</text>
</comment>
<accession>A0A9X8YMQ1</accession>
<dbReference type="AlphaFoldDB" id="A0A9X8YMQ1"/>
<evidence type="ECO:0000313" key="1">
    <source>
        <dbReference type="EMBL" id="TFU57085.1"/>
    </source>
</evidence>